<organism evidence="4">
    <name type="scientific">Xenopus tropicalis</name>
    <name type="common">Western clawed frog</name>
    <name type="synonym">Silurana tropicalis</name>
    <dbReference type="NCBI Taxonomy" id="8364"/>
    <lineage>
        <taxon>Eukaryota</taxon>
        <taxon>Metazoa</taxon>
        <taxon>Chordata</taxon>
        <taxon>Craniata</taxon>
        <taxon>Vertebrata</taxon>
        <taxon>Euteleostomi</taxon>
        <taxon>Amphibia</taxon>
        <taxon>Batrachia</taxon>
        <taxon>Anura</taxon>
        <taxon>Pipoidea</taxon>
        <taxon>Pipidae</taxon>
        <taxon>Xenopodinae</taxon>
        <taxon>Xenopus</taxon>
        <taxon>Silurana</taxon>
    </lineage>
</organism>
<dbReference type="InParanoid" id="A0A803J2S0"/>
<name>A0A803J2S0_XENTR</name>
<dbReference type="Ensembl" id="ENSXETT00000118545">
    <property type="protein sequence ID" value="ENSXETP00000102118"/>
    <property type="gene ID" value="ENSXETG00000044560"/>
</dbReference>
<dbReference type="PANTHER" id="PTHR11505">
    <property type="entry name" value="L1 TRANSPOSABLE ELEMENT-RELATED"/>
    <property type="match status" value="1"/>
</dbReference>
<keyword evidence="2" id="KW-0175">Coiled coil</keyword>
<feature type="region of interest" description="Disordered" evidence="3">
    <location>
        <begin position="296"/>
        <end position="329"/>
    </location>
</feature>
<dbReference type="Gene3D" id="3.30.70.1820">
    <property type="entry name" value="L1 transposable element, RRM domain"/>
    <property type="match status" value="1"/>
</dbReference>
<reference evidence="4" key="2">
    <citation type="submission" date="2021-03" db="UniProtKB">
        <authorList>
            <consortium name="Ensembl"/>
        </authorList>
    </citation>
    <scope>IDENTIFICATION</scope>
</reference>
<feature type="region of interest" description="Disordered" evidence="3">
    <location>
        <begin position="1"/>
        <end position="61"/>
    </location>
</feature>
<proteinExistence type="inferred from homology"/>
<dbReference type="FunFam" id="3.30.70.1820:FF:000002">
    <property type="entry name" value="LINE-1 retrotransposable element ORF1 protein"/>
    <property type="match status" value="1"/>
</dbReference>
<evidence type="ECO:0000256" key="1">
    <source>
        <dbReference type="ARBA" id="ARBA00061640"/>
    </source>
</evidence>
<feature type="compositionally biased region" description="Polar residues" evidence="3">
    <location>
        <begin position="26"/>
        <end position="49"/>
    </location>
</feature>
<protein>
    <recommendedName>
        <fullName evidence="5">L1 transposable element RRM domain-containing protein</fullName>
    </recommendedName>
</protein>
<dbReference type="FunCoup" id="A0A803J2S0">
    <property type="interactions" value="275"/>
</dbReference>
<comment type="similarity">
    <text evidence="1">Belongs to the transposase 22 family.</text>
</comment>
<evidence type="ECO:0000313" key="4">
    <source>
        <dbReference type="Ensembl" id="ENSXETP00000102118"/>
    </source>
</evidence>
<feature type="compositionally biased region" description="Low complexity" evidence="3">
    <location>
        <begin position="296"/>
        <end position="312"/>
    </location>
</feature>
<evidence type="ECO:0000256" key="2">
    <source>
        <dbReference type="SAM" id="Coils"/>
    </source>
</evidence>
<accession>A0A803J2S0</accession>
<evidence type="ECO:0000256" key="3">
    <source>
        <dbReference type="SAM" id="MobiDB-lite"/>
    </source>
</evidence>
<reference evidence="4" key="1">
    <citation type="journal article" date="2010" name="Science">
        <title>The genome of the Western clawed frog Xenopus tropicalis.</title>
        <authorList>
            <person name="Hellsten U."/>
            <person name="Harland R.M."/>
            <person name="Gilchrist M.J."/>
            <person name="Hendrix D."/>
            <person name="Jurka J."/>
            <person name="Kapitonov V."/>
            <person name="Ovcharenko I."/>
            <person name="Putnam N.H."/>
            <person name="Shu S."/>
            <person name="Taher L."/>
            <person name="Blitz I.L."/>
            <person name="Blumberg B."/>
            <person name="Dichmann D.S."/>
            <person name="Dubchak I."/>
            <person name="Amaya E."/>
            <person name="Detter J.C."/>
            <person name="Fletcher R."/>
            <person name="Gerhard D.S."/>
            <person name="Goodstein D."/>
            <person name="Graves T."/>
            <person name="Grigoriev I.V."/>
            <person name="Grimwood J."/>
            <person name="Kawashima T."/>
            <person name="Lindquist E."/>
            <person name="Lucas S.M."/>
            <person name="Mead P.E."/>
            <person name="Mitros T."/>
            <person name="Ogino H."/>
            <person name="Ohta Y."/>
            <person name="Poliakov A.V."/>
            <person name="Pollet N."/>
            <person name="Robert J."/>
            <person name="Salamov A."/>
            <person name="Sater A.K."/>
            <person name="Schmutz J."/>
            <person name="Terry A."/>
            <person name="Vize P.D."/>
            <person name="Warren W.C."/>
            <person name="Wells D."/>
            <person name="Wills A."/>
            <person name="Wilson R.K."/>
            <person name="Zimmerman L.B."/>
            <person name="Zorn A.M."/>
            <person name="Grainger R."/>
            <person name="Grammer T."/>
            <person name="Khokha M.K."/>
            <person name="Richardson P.M."/>
            <person name="Rokhsar D.S."/>
        </authorList>
    </citation>
    <scope>NUCLEOTIDE SEQUENCE [LARGE SCALE GENOMIC DNA]</scope>
    <source>
        <strain evidence="4">Nigerian</strain>
    </source>
</reference>
<dbReference type="AlphaFoldDB" id="A0A803J2S0"/>
<dbReference type="InterPro" id="IPR004244">
    <property type="entry name" value="Transposase_22"/>
</dbReference>
<feature type="coiled-coil region" evidence="2">
    <location>
        <begin position="117"/>
        <end position="148"/>
    </location>
</feature>
<dbReference type="GeneTree" id="ENSGT01070000254998"/>
<evidence type="ECO:0008006" key="5">
    <source>
        <dbReference type="Google" id="ProtNLM"/>
    </source>
</evidence>
<sequence length="329" mass="37276">MTRGSKAKKVQPQGKIPGTPHRRPTSSHNDNMADGANSSPTASPQSEQESPPADSDPETQLQYSGDSILISKFKRLLQTELNTVAAKITDHVTQEIRDLGQRTAAIEDKVDDLISKTAEHDIQLAQLKRQLTDMQDNLEDQENRSRRNNIRIRGLPDVIQNLQEEIPQLLKSIVPDITDSQLLMDRVHRALGPRREGAPPKDIIARLHYYSTKEAIMSASRATSHLEYKGHQYSIYADLAALTIQKRKLMKPVLTILTSHRIRYRWGYPFKLTFMFQNRPYSATTAQEGLELLTRLKLQQPTPTTPNTTPRKSSSERSISPLWRKSPMA</sequence>